<dbReference type="GO" id="GO:0008168">
    <property type="term" value="F:methyltransferase activity"/>
    <property type="evidence" value="ECO:0007669"/>
    <property type="project" value="UniProtKB-KW"/>
</dbReference>
<keyword evidence="7" id="KW-1185">Reference proteome</keyword>
<name>A0A838BBD2_9HYPH</name>
<accession>A0A838BBD2</accession>
<feature type="transmembrane region" description="Helical" evidence="5">
    <location>
        <begin position="52"/>
        <end position="73"/>
    </location>
</feature>
<protein>
    <submittedName>
        <fullName evidence="6">Isoprenylcysteine carboxylmethyltransferase family protein</fullName>
    </submittedName>
</protein>
<feature type="transmembrane region" description="Helical" evidence="5">
    <location>
        <begin position="20"/>
        <end position="40"/>
    </location>
</feature>
<dbReference type="InterPro" id="IPR007318">
    <property type="entry name" value="Phopholipid_MeTrfase"/>
</dbReference>
<evidence type="ECO:0000256" key="3">
    <source>
        <dbReference type="ARBA" id="ARBA00022989"/>
    </source>
</evidence>
<comment type="caution">
    <text evidence="6">The sequence shown here is derived from an EMBL/GenBank/DDBJ whole genome shotgun (WGS) entry which is preliminary data.</text>
</comment>
<keyword evidence="4 5" id="KW-0472">Membrane</keyword>
<evidence type="ECO:0000256" key="2">
    <source>
        <dbReference type="ARBA" id="ARBA00022692"/>
    </source>
</evidence>
<evidence type="ECO:0000256" key="4">
    <source>
        <dbReference type="ARBA" id="ARBA00023136"/>
    </source>
</evidence>
<keyword evidence="2 5" id="KW-0812">Transmembrane</keyword>
<reference evidence="6 7" key="1">
    <citation type="submission" date="2020-07" db="EMBL/GenBank/DDBJ databases">
        <title>Definition of the novel symbiovar canariense within Mesorhizobium novociceri, a new species of genus Mesorhizobium nodulating Cicer canariense in the Caldera de Taburiente National Park (La Palma, Canary Islands).</title>
        <authorList>
            <person name="Leon-Barrios M."/>
            <person name="Perez-Yepez J."/>
            <person name="Flores-Felix J.D."/>
            <person name="Ramirez-Baena M.H."/>
            <person name="Pulido-Suarez L."/>
            <person name="Igual J.M."/>
            <person name="Velazquez E."/>
            <person name="Peix A."/>
        </authorList>
    </citation>
    <scope>NUCLEOTIDE SEQUENCE [LARGE SCALE GENOMIC DNA]</scope>
    <source>
        <strain evidence="6 7">CCANP35</strain>
    </source>
</reference>
<evidence type="ECO:0000256" key="5">
    <source>
        <dbReference type="SAM" id="Phobius"/>
    </source>
</evidence>
<dbReference type="EMBL" id="JACDTY010000015">
    <property type="protein sequence ID" value="MBA1143552.1"/>
    <property type="molecule type" value="Genomic_DNA"/>
</dbReference>
<feature type="transmembrane region" description="Helical" evidence="5">
    <location>
        <begin position="93"/>
        <end position="125"/>
    </location>
</feature>
<keyword evidence="6" id="KW-0489">Methyltransferase</keyword>
<dbReference type="Gene3D" id="1.20.120.1630">
    <property type="match status" value="1"/>
</dbReference>
<dbReference type="GO" id="GO:0012505">
    <property type="term" value="C:endomembrane system"/>
    <property type="evidence" value="ECO:0007669"/>
    <property type="project" value="UniProtKB-SubCell"/>
</dbReference>
<comment type="subcellular location">
    <subcellularLocation>
        <location evidence="1">Endomembrane system</location>
        <topology evidence="1">Multi-pass membrane protein</topology>
    </subcellularLocation>
</comment>
<gene>
    <name evidence="6" type="ORF">H0241_25340</name>
</gene>
<dbReference type="Proteomes" id="UP000558284">
    <property type="component" value="Unassembled WGS sequence"/>
</dbReference>
<dbReference type="AlphaFoldDB" id="A0A838BBD2"/>
<evidence type="ECO:0000313" key="6">
    <source>
        <dbReference type="EMBL" id="MBA1143552.1"/>
    </source>
</evidence>
<sequence>MSYSPPKPAAKVFDQHKRLIVVQVAAVLAIVPLLFTKPFLVEGSDGHEYIEALGIGFVLVCFLGRLWSILYVGGRKNAELVTIGPFSMTRNPLYFFSTVGAAGAGLMYGSLLVAAALALASYLVFRVTARKEAEFLFGKFGPAYSAYAERTPAFWPNPMLFHDQAERQFSTRTLRRTFVDGLYFLALFPIIETIEQLRSSGVLPVFFTLY</sequence>
<proteinExistence type="predicted"/>
<dbReference type="GO" id="GO:0032259">
    <property type="term" value="P:methylation"/>
    <property type="evidence" value="ECO:0007669"/>
    <property type="project" value="UniProtKB-KW"/>
</dbReference>
<keyword evidence="6" id="KW-0808">Transferase</keyword>
<evidence type="ECO:0000313" key="7">
    <source>
        <dbReference type="Proteomes" id="UP000558284"/>
    </source>
</evidence>
<keyword evidence="3 5" id="KW-1133">Transmembrane helix</keyword>
<evidence type="ECO:0000256" key="1">
    <source>
        <dbReference type="ARBA" id="ARBA00004127"/>
    </source>
</evidence>
<organism evidence="6 7">
    <name type="scientific">Mesorhizobium neociceri</name>
    <dbReference type="NCBI Taxonomy" id="1307853"/>
    <lineage>
        <taxon>Bacteria</taxon>
        <taxon>Pseudomonadati</taxon>
        <taxon>Pseudomonadota</taxon>
        <taxon>Alphaproteobacteria</taxon>
        <taxon>Hyphomicrobiales</taxon>
        <taxon>Phyllobacteriaceae</taxon>
        <taxon>Mesorhizobium</taxon>
    </lineage>
</organism>
<dbReference type="Pfam" id="PF04191">
    <property type="entry name" value="PEMT"/>
    <property type="match status" value="1"/>
</dbReference>
<dbReference type="RefSeq" id="WP_181060573.1">
    <property type="nucleotide sequence ID" value="NZ_JACDTY010000015.1"/>
</dbReference>